<dbReference type="RefSeq" id="WP_078817569.1">
    <property type="nucleotide sequence ID" value="NZ_FUYJ01000003.1"/>
</dbReference>
<name>A0A1T4YB19_9BACL</name>
<protein>
    <submittedName>
        <fullName evidence="2">Uncharacterized protein</fullName>
    </submittedName>
</protein>
<organism evidence="2 3">
    <name type="scientific">Sporosarcina newyorkensis</name>
    <dbReference type="NCBI Taxonomy" id="759851"/>
    <lineage>
        <taxon>Bacteria</taxon>
        <taxon>Bacillati</taxon>
        <taxon>Bacillota</taxon>
        <taxon>Bacilli</taxon>
        <taxon>Bacillales</taxon>
        <taxon>Caryophanaceae</taxon>
        <taxon>Sporosarcina</taxon>
    </lineage>
</organism>
<reference evidence="3" key="1">
    <citation type="submission" date="2017-02" db="EMBL/GenBank/DDBJ databases">
        <authorList>
            <person name="Varghese N."/>
            <person name="Submissions S."/>
        </authorList>
    </citation>
    <scope>NUCLEOTIDE SEQUENCE [LARGE SCALE GENOMIC DNA]</scope>
    <source>
        <strain evidence="3">DSM 23966</strain>
    </source>
</reference>
<dbReference type="AlphaFoldDB" id="A0A1T4YB19"/>
<keyword evidence="3" id="KW-1185">Reference proteome</keyword>
<gene>
    <name evidence="2" type="ORF">SAMN04244570_2093</name>
</gene>
<accession>A0A1T4YB19</accession>
<evidence type="ECO:0000256" key="1">
    <source>
        <dbReference type="SAM" id="Phobius"/>
    </source>
</evidence>
<keyword evidence="1" id="KW-0812">Transmembrane</keyword>
<proteinExistence type="predicted"/>
<feature type="transmembrane region" description="Helical" evidence="1">
    <location>
        <begin position="56"/>
        <end position="76"/>
    </location>
</feature>
<dbReference type="Proteomes" id="UP000190042">
    <property type="component" value="Unassembled WGS sequence"/>
</dbReference>
<keyword evidence="1" id="KW-1133">Transmembrane helix</keyword>
<sequence>MNSRIVMEATWISFLSGMVMALFLGMMQTVTGHQVYTLLLNVDYIPIMKEYHFPESIEVLFHLIVSVILCIILAIIYSKSERIPKKRIIYFSLIVNVVIGLLLYPTTSFSERTPSITSISAWFWWTVAHVIIGVLVGILLRSRIK</sequence>
<feature type="transmembrane region" description="Helical" evidence="1">
    <location>
        <begin position="119"/>
        <end position="140"/>
    </location>
</feature>
<feature type="transmembrane region" description="Helical" evidence="1">
    <location>
        <begin position="88"/>
        <end position="107"/>
    </location>
</feature>
<keyword evidence="1" id="KW-0472">Membrane</keyword>
<evidence type="ECO:0000313" key="2">
    <source>
        <dbReference type="EMBL" id="SKA98501.1"/>
    </source>
</evidence>
<evidence type="ECO:0000313" key="3">
    <source>
        <dbReference type="Proteomes" id="UP000190042"/>
    </source>
</evidence>
<dbReference type="EMBL" id="FUYJ01000003">
    <property type="protein sequence ID" value="SKA98501.1"/>
    <property type="molecule type" value="Genomic_DNA"/>
</dbReference>